<evidence type="ECO:0000256" key="1">
    <source>
        <dbReference type="SAM" id="MobiDB-lite"/>
    </source>
</evidence>
<proteinExistence type="predicted"/>
<gene>
    <name evidence="2" type="ORF">SEA_OLYMPICHELADO_18</name>
</gene>
<evidence type="ECO:0000313" key="3">
    <source>
        <dbReference type="Proteomes" id="UP000224592"/>
    </source>
</evidence>
<accession>A0A1I9SDF6</accession>
<dbReference type="EMBL" id="KX670789">
    <property type="protein sequence ID" value="AOZ64883.1"/>
    <property type="molecule type" value="Genomic_DNA"/>
</dbReference>
<evidence type="ECO:0000313" key="2">
    <source>
        <dbReference type="EMBL" id="AOZ64883.1"/>
    </source>
</evidence>
<dbReference type="Proteomes" id="UP000224592">
    <property type="component" value="Segment"/>
</dbReference>
<feature type="region of interest" description="Disordered" evidence="1">
    <location>
        <begin position="154"/>
        <end position="180"/>
    </location>
</feature>
<organism evidence="2 3">
    <name type="scientific">Streptomyces phage OlympicHelado</name>
    <dbReference type="NCBI Taxonomy" id="1897524"/>
    <lineage>
        <taxon>Viruses</taxon>
        <taxon>Duplodnaviria</taxon>
        <taxon>Heunggongvirae</taxon>
        <taxon>Uroviricota</taxon>
        <taxon>Caudoviricetes</taxon>
        <taxon>Rimavirus</taxon>
        <taxon>Rimavirus rima</taxon>
    </lineage>
</organism>
<sequence>MLAIEVVLEEGFDEENQKFVVVKSCVLEMEHSLVSLSKWESFFEKPFLSDKEKTPEEVFEYIQMMTLTPNVPPEVFASLTTDNVEEIRNYIDSKMTATTFNDRGAPKKNREVITAEIIYHWMIAAGVPFECQHWHLNRLLTLIRVINLKSAPPKKMGRREMLSQRQKLNAQRRQQFGTSG</sequence>
<reference evidence="2 3" key="1">
    <citation type="submission" date="2016-08" db="EMBL/GenBank/DDBJ databases">
        <authorList>
            <person name="Delwel I.O."/>
            <person name="Rosado J.E."/>
            <person name="Bhuiyan S."/>
            <person name="Layton S.R."/>
            <person name="Benjamin R.C."/>
            <person name="Hughes L.E."/>
            <person name="Garlena R.A."/>
            <person name="Russell D.A."/>
            <person name="Pope W.H."/>
            <person name="Jacobs-Sera D."/>
            <person name="Hendrix R.W."/>
            <person name="Hatfull G.F."/>
        </authorList>
    </citation>
    <scope>NUCLEOTIDE SEQUENCE [LARGE SCALE GENOMIC DNA]</scope>
</reference>
<name>A0A1I9SDF6_9CAUD</name>
<feature type="compositionally biased region" description="Polar residues" evidence="1">
    <location>
        <begin position="163"/>
        <end position="180"/>
    </location>
</feature>
<protein>
    <submittedName>
        <fullName evidence="2">Uncharacterized protein</fullName>
    </submittedName>
</protein>